<dbReference type="GeneID" id="110752640"/>
<reference evidence="3" key="1">
    <citation type="submission" date="2025-08" db="UniProtKB">
        <authorList>
            <consortium name="RefSeq"/>
        </authorList>
    </citation>
    <scope>IDENTIFICATION</scope>
</reference>
<proteinExistence type="predicted"/>
<feature type="region of interest" description="Disordered" evidence="1">
    <location>
        <begin position="40"/>
        <end position="125"/>
    </location>
</feature>
<accession>A0A6P5RW30</accession>
<feature type="compositionally biased region" description="Basic residues" evidence="1">
    <location>
        <begin position="86"/>
        <end position="96"/>
    </location>
</feature>
<feature type="compositionally biased region" description="Basic and acidic residues" evidence="1">
    <location>
        <begin position="48"/>
        <end position="67"/>
    </location>
</feature>
<dbReference type="RefSeq" id="XP_021809035.1">
    <property type="nucleotide sequence ID" value="XM_021953343.1"/>
</dbReference>
<organism evidence="2 3">
    <name type="scientific">Prunus avium</name>
    <name type="common">Cherry</name>
    <name type="synonym">Cerasus avium</name>
    <dbReference type="NCBI Taxonomy" id="42229"/>
    <lineage>
        <taxon>Eukaryota</taxon>
        <taxon>Viridiplantae</taxon>
        <taxon>Streptophyta</taxon>
        <taxon>Embryophyta</taxon>
        <taxon>Tracheophyta</taxon>
        <taxon>Spermatophyta</taxon>
        <taxon>Magnoliopsida</taxon>
        <taxon>eudicotyledons</taxon>
        <taxon>Gunneridae</taxon>
        <taxon>Pentapetalae</taxon>
        <taxon>rosids</taxon>
        <taxon>fabids</taxon>
        <taxon>Rosales</taxon>
        <taxon>Rosaceae</taxon>
        <taxon>Amygdaloideae</taxon>
        <taxon>Amygdaleae</taxon>
        <taxon>Prunus</taxon>
    </lineage>
</organism>
<evidence type="ECO:0000256" key="1">
    <source>
        <dbReference type="SAM" id="MobiDB-lite"/>
    </source>
</evidence>
<protein>
    <submittedName>
        <fullName evidence="3">Splicing factor U2af large subunit B-like</fullName>
    </submittedName>
</protein>
<feature type="compositionally biased region" description="Basic and acidic residues" evidence="1">
    <location>
        <begin position="97"/>
        <end position="106"/>
    </location>
</feature>
<evidence type="ECO:0000313" key="3">
    <source>
        <dbReference type="RefSeq" id="XP_021809035.1"/>
    </source>
</evidence>
<dbReference type="Proteomes" id="UP000515124">
    <property type="component" value="Unplaced"/>
</dbReference>
<dbReference type="KEGG" id="pavi:110752640"/>
<keyword evidence="2" id="KW-1185">Reference proteome</keyword>
<name>A0A6P5RW30_PRUAV</name>
<feature type="compositionally biased region" description="Basic residues" evidence="1">
    <location>
        <begin position="68"/>
        <end position="78"/>
    </location>
</feature>
<sequence length="152" mass="17298">MAMGVPLPDFMLPTMVVPTIAVIPNHSMALVTIAREVSGGEEDDVDDDHYRVRGSDRRRDYDRDREDRHRRKSRSRLRGRSEHKSRLSSHSRSRSKRPVDDSKEAKISSAEVPCQFMRSDGGFPESNTPTWYNQIKGRVHKAYKAGSITGLC</sequence>
<gene>
    <name evidence="3" type="primary">LOC110752640</name>
</gene>
<dbReference type="AlphaFoldDB" id="A0A6P5RW30"/>
<evidence type="ECO:0000313" key="2">
    <source>
        <dbReference type="Proteomes" id="UP000515124"/>
    </source>
</evidence>